<dbReference type="OrthoDB" id="25753at2"/>
<evidence type="ECO:0000256" key="2">
    <source>
        <dbReference type="ARBA" id="ARBA00022748"/>
    </source>
</evidence>
<keyword evidence="6" id="KW-1133">Transmembrane helix</keyword>
<dbReference type="PROSITE" id="PS00194">
    <property type="entry name" value="THIOREDOXIN_1"/>
    <property type="match status" value="1"/>
</dbReference>
<dbReference type="eggNOG" id="COG0526">
    <property type="taxonomic scope" value="Bacteria"/>
</dbReference>
<reference evidence="8 9" key="1">
    <citation type="submission" date="2013-08" db="EMBL/GenBank/DDBJ databases">
        <authorList>
            <person name="Huang J."/>
            <person name="Wang G."/>
        </authorList>
    </citation>
    <scope>NUCLEOTIDE SEQUENCE [LARGE SCALE GENOMIC DNA]</scope>
    <source>
        <strain evidence="8 9">BH030004</strain>
    </source>
</reference>
<dbReference type="EMBL" id="AVPF01000094">
    <property type="protein sequence ID" value="KGX83609.1"/>
    <property type="molecule type" value="Genomic_DNA"/>
</dbReference>
<evidence type="ECO:0000256" key="6">
    <source>
        <dbReference type="SAM" id="Phobius"/>
    </source>
</evidence>
<evidence type="ECO:0000259" key="7">
    <source>
        <dbReference type="PROSITE" id="PS51352"/>
    </source>
</evidence>
<dbReference type="PANTHER" id="PTHR42852:SF6">
    <property type="entry name" value="THIOL:DISULFIDE INTERCHANGE PROTEIN DSBE"/>
    <property type="match status" value="1"/>
</dbReference>
<dbReference type="Proteomes" id="UP000030403">
    <property type="component" value="Unassembled WGS sequence"/>
</dbReference>
<protein>
    <submittedName>
        <fullName evidence="8">Thiol-disulfide oxidoreductase</fullName>
    </submittedName>
</protein>
<dbReference type="Pfam" id="PF00578">
    <property type="entry name" value="AhpC-TSA"/>
    <property type="match status" value="1"/>
</dbReference>
<dbReference type="GO" id="GO:0017004">
    <property type="term" value="P:cytochrome complex assembly"/>
    <property type="evidence" value="ECO:0007669"/>
    <property type="project" value="UniProtKB-KW"/>
</dbReference>
<keyword evidence="2" id="KW-0201">Cytochrome c-type biogenesis</keyword>
<keyword evidence="6" id="KW-0812">Transmembrane</keyword>
<keyword evidence="6" id="KW-0472">Membrane</keyword>
<dbReference type="PANTHER" id="PTHR42852">
    <property type="entry name" value="THIOL:DISULFIDE INTERCHANGE PROTEIN DSBE"/>
    <property type="match status" value="1"/>
</dbReference>
<organism evidence="8 9">
    <name type="scientific">Pontibacillus marinus BH030004 = DSM 16465</name>
    <dbReference type="NCBI Taxonomy" id="1385511"/>
    <lineage>
        <taxon>Bacteria</taxon>
        <taxon>Bacillati</taxon>
        <taxon>Bacillota</taxon>
        <taxon>Bacilli</taxon>
        <taxon>Bacillales</taxon>
        <taxon>Bacillaceae</taxon>
        <taxon>Pontibacillus</taxon>
    </lineage>
</organism>
<name>A0A0A5FUP5_9BACI</name>
<dbReference type="PROSITE" id="PS51352">
    <property type="entry name" value="THIOREDOXIN_2"/>
    <property type="match status" value="1"/>
</dbReference>
<evidence type="ECO:0000313" key="9">
    <source>
        <dbReference type="Proteomes" id="UP000030403"/>
    </source>
</evidence>
<keyword evidence="5" id="KW-0676">Redox-active center</keyword>
<dbReference type="AlphaFoldDB" id="A0A0A5FUP5"/>
<dbReference type="InterPro" id="IPR036249">
    <property type="entry name" value="Thioredoxin-like_sf"/>
</dbReference>
<accession>A0A0A5FUP5</accession>
<dbReference type="InterPro" id="IPR050553">
    <property type="entry name" value="Thioredoxin_ResA/DsbE_sf"/>
</dbReference>
<keyword evidence="3" id="KW-0735">Signal-anchor</keyword>
<keyword evidence="4" id="KW-1015">Disulfide bond</keyword>
<dbReference type="GO" id="GO:0016491">
    <property type="term" value="F:oxidoreductase activity"/>
    <property type="evidence" value="ECO:0007669"/>
    <property type="project" value="InterPro"/>
</dbReference>
<dbReference type="RefSeq" id="WP_036843447.1">
    <property type="nucleotide sequence ID" value="NZ_AULJ01000041.1"/>
</dbReference>
<evidence type="ECO:0000313" key="8">
    <source>
        <dbReference type="EMBL" id="KGX83609.1"/>
    </source>
</evidence>
<evidence type="ECO:0000256" key="4">
    <source>
        <dbReference type="ARBA" id="ARBA00023157"/>
    </source>
</evidence>
<feature type="domain" description="Thioredoxin" evidence="7">
    <location>
        <begin position="41"/>
        <end position="181"/>
    </location>
</feature>
<dbReference type="CDD" id="cd02966">
    <property type="entry name" value="TlpA_like_family"/>
    <property type="match status" value="1"/>
</dbReference>
<dbReference type="InterPro" id="IPR017937">
    <property type="entry name" value="Thioredoxin_CS"/>
</dbReference>
<dbReference type="InterPro" id="IPR013766">
    <property type="entry name" value="Thioredoxin_domain"/>
</dbReference>
<dbReference type="Gene3D" id="3.40.30.10">
    <property type="entry name" value="Glutaredoxin"/>
    <property type="match status" value="1"/>
</dbReference>
<comment type="subcellular location">
    <subcellularLocation>
        <location evidence="1">Cell envelope</location>
    </subcellularLocation>
</comment>
<feature type="transmembrane region" description="Helical" evidence="6">
    <location>
        <begin position="12"/>
        <end position="33"/>
    </location>
</feature>
<keyword evidence="9" id="KW-1185">Reference proteome</keyword>
<dbReference type="InterPro" id="IPR000866">
    <property type="entry name" value="AhpC/TSA"/>
</dbReference>
<gene>
    <name evidence="8" type="ORF">N783_02000</name>
</gene>
<dbReference type="SUPFAM" id="SSF52833">
    <property type="entry name" value="Thioredoxin-like"/>
    <property type="match status" value="1"/>
</dbReference>
<dbReference type="NCBIfam" id="NF002854">
    <property type="entry name" value="PRK03147.1"/>
    <property type="match status" value="1"/>
</dbReference>
<comment type="caution">
    <text evidence="8">The sequence shown here is derived from an EMBL/GenBank/DDBJ whole genome shotgun (WGS) entry which is preliminary data.</text>
</comment>
<proteinExistence type="predicted"/>
<evidence type="ECO:0000256" key="1">
    <source>
        <dbReference type="ARBA" id="ARBA00004196"/>
    </source>
</evidence>
<evidence type="ECO:0000256" key="3">
    <source>
        <dbReference type="ARBA" id="ARBA00022968"/>
    </source>
</evidence>
<dbReference type="STRING" id="1385511.GCA_000425225_03207"/>
<dbReference type="GO" id="GO:0016209">
    <property type="term" value="F:antioxidant activity"/>
    <property type="evidence" value="ECO:0007669"/>
    <property type="project" value="InterPro"/>
</dbReference>
<dbReference type="GO" id="GO:0030313">
    <property type="term" value="C:cell envelope"/>
    <property type="evidence" value="ECO:0007669"/>
    <property type="project" value="UniProtKB-SubCell"/>
</dbReference>
<sequence>MANKNKKKNRLIFRVIVLIVLAAATVFALYSTLTKDDQEVIQEGDQAPNFQLKTVNMEQETMSLGELEGKGVMLNFWGTWCPPCKKEMPYMQELYPEYKEKGVEIVAVSLDDSRLVIEDFLNEYGLTFPILHDKTYQVNDAYGVGYLPATFFINEDGEVVKKVVGGLTLDKLEGHLKEIVPES</sequence>
<evidence type="ECO:0000256" key="5">
    <source>
        <dbReference type="ARBA" id="ARBA00023284"/>
    </source>
</evidence>